<feature type="region of interest" description="Disordered" evidence="1">
    <location>
        <begin position="152"/>
        <end position="204"/>
    </location>
</feature>
<reference evidence="2" key="1">
    <citation type="submission" date="2016-10" db="EMBL/GenBank/DDBJ databases">
        <authorList>
            <person name="Benchimol M."/>
            <person name="Almeida L.G."/>
            <person name="Vasconcelos A.T."/>
            <person name="Perreira-Neves A."/>
            <person name="Rosa I.A."/>
            <person name="Tasca T."/>
            <person name="Bogo M.R."/>
            <person name="de Souza W."/>
        </authorList>
    </citation>
    <scope>NUCLEOTIDE SEQUENCE [LARGE SCALE GENOMIC DNA]</scope>
    <source>
        <strain evidence="2">K</strain>
    </source>
</reference>
<feature type="compositionally biased region" description="Basic residues" evidence="1">
    <location>
        <begin position="1"/>
        <end position="14"/>
    </location>
</feature>
<dbReference type="RefSeq" id="XP_068352010.1">
    <property type="nucleotide sequence ID" value="XM_068509899.1"/>
</dbReference>
<dbReference type="AlphaFoldDB" id="A0A1J4JJT8"/>
<dbReference type="Proteomes" id="UP000179807">
    <property type="component" value="Unassembled WGS sequence"/>
</dbReference>
<dbReference type="VEuPathDB" id="TrichDB:TRFO_34825"/>
<sequence length="324" mass="37614">MQTRRKTTRSKRGTHFSSFNNESDNYDVEEESELNTLQNQILQTKHPFELNGLTDGKPVSVIQKAITYFINKNKGWATEKKIFQFFIDKWIDILQISKKRFQNSPKLRLLHINLSTKKKGQYLFVRLNSSSSLYRVNAGIGGDVPEVLEEHRLEDANQSSEEEDESGNEYPNNQSEKNDQNSSQYSEEEDEDANDDVENPDESDSLPFEELILKLLRDSEKPLLESEIVKKMSPYNTRNGHFMNLKVNLRVRACLINLKIMHEVFAIETNGEDKWTTQNPIQNTEKNLFEKDKFHPLIRQIQNSKIGLDGILKRCASFKNTCFS</sequence>
<gene>
    <name evidence="2" type="ORF">TRFO_34825</name>
</gene>
<keyword evidence="3" id="KW-1185">Reference proteome</keyword>
<protein>
    <submittedName>
        <fullName evidence="2">Uncharacterized protein</fullName>
    </submittedName>
</protein>
<feature type="compositionally biased region" description="Acidic residues" evidence="1">
    <location>
        <begin position="186"/>
        <end position="204"/>
    </location>
</feature>
<organism evidence="2 3">
    <name type="scientific">Tritrichomonas foetus</name>
    <dbReference type="NCBI Taxonomy" id="1144522"/>
    <lineage>
        <taxon>Eukaryota</taxon>
        <taxon>Metamonada</taxon>
        <taxon>Parabasalia</taxon>
        <taxon>Tritrichomonadida</taxon>
        <taxon>Tritrichomonadidae</taxon>
        <taxon>Tritrichomonas</taxon>
    </lineage>
</organism>
<evidence type="ECO:0000313" key="2">
    <source>
        <dbReference type="EMBL" id="OHS98873.1"/>
    </source>
</evidence>
<comment type="caution">
    <text evidence="2">The sequence shown here is derived from an EMBL/GenBank/DDBJ whole genome shotgun (WGS) entry which is preliminary data.</text>
</comment>
<feature type="region of interest" description="Disordered" evidence="1">
    <location>
        <begin position="1"/>
        <end position="26"/>
    </location>
</feature>
<proteinExistence type="predicted"/>
<evidence type="ECO:0000313" key="3">
    <source>
        <dbReference type="Proteomes" id="UP000179807"/>
    </source>
</evidence>
<evidence type="ECO:0000256" key="1">
    <source>
        <dbReference type="SAM" id="MobiDB-lite"/>
    </source>
</evidence>
<dbReference type="GeneID" id="94844603"/>
<feature type="compositionally biased region" description="Polar residues" evidence="1">
    <location>
        <begin position="169"/>
        <end position="185"/>
    </location>
</feature>
<dbReference type="EMBL" id="MLAK01001036">
    <property type="protein sequence ID" value="OHS98873.1"/>
    <property type="molecule type" value="Genomic_DNA"/>
</dbReference>
<accession>A0A1J4JJT8</accession>
<name>A0A1J4JJT8_9EUKA</name>